<dbReference type="SUPFAM" id="SSF58104">
    <property type="entry name" value="Methyl-accepting chemotaxis protein (MCP) signaling domain"/>
    <property type="match status" value="1"/>
</dbReference>
<dbReference type="PROSITE" id="PS50111">
    <property type="entry name" value="CHEMOTAXIS_TRANSDUC_2"/>
    <property type="match status" value="1"/>
</dbReference>
<dbReference type="InterPro" id="IPR004091">
    <property type="entry name" value="Chemotax_Me-accpt_rcpt_Me-site"/>
</dbReference>
<keyword evidence="9" id="KW-1185">Reference proteome</keyword>
<feature type="domain" description="Methyl-accepting transducer" evidence="6">
    <location>
        <begin position="270"/>
        <end position="499"/>
    </location>
</feature>
<dbReference type="Pfam" id="PF12729">
    <property type="entry name" value="4HB_MCP_1"/>
    <property type="match status" value="1"/>
</dbReference>
<dbReference type="CDD" id="cd06225">
    <property type="entry name" value="HAMP"/>
    <property type="match status" value="1"/>
</dbReference>
<evidence type="ECO:0000256" key="4">
    <source>
        <dbReference type="SAM" id="MobiDB-lite"/>
    </source>
</evidence>
<dbReference type="CDD" id="cd11386">
    <property type="entry name" value="MCP_signal"/>
    <property type="match status" value="1"/>
</dbReference>
<dbReference type="PANTHER" id="PTHR43531:SF14">
    <property type="entry name" value="METHYL-ACCEPTING CHEMOTAXIS PROTEIN I-RELATED"/>
    <property type="match status" value="1"/>
</dbReference>
<dbReference type="PANTHER" id="PTHR43531">
    <property type="entry name" value="PROTEIN ICFG"/>
    <property type="match status" value="1"/>
</dbReference>
<dbReference type="EMBL" id="CP017754">
    <property type="protein sequence ID" value="AOZ05979.1"/>
    <property type="molecule type" value="Genomic_DNA"/>
</dbReference>
<evidence type="ECO:0000256" key="2">
    <source>
        <dbReference type="ARBA" id="ARBA00029447"/>
    </source>
</evidence>
<keyword evidence="5" id="KW-0472">Membrane</keyword>
<proteinExistence type="inferred from homology"/>
<dbReference type="RefSeq" id="WP_071069171.1">
    <property type="nucleotide sequence ID" value="NZ_CP017754.1"/>
</dbReference>
<dbReference type="InterPro" id="IPR047347">
    <property type="entry name" value="YvaQ-like_sensor"/>
</dbReference>
<feature type="transmembrane region" description="Helical" evidence="5">
    <location>
        <begin position="191"/>
        <end position="212"/>
    </location>
</feature>
<evidence type="ECO:0000259" key="6">
    <source>
        <dbReference type="PROSITE" id="PS50111"/>
    </source>
</evidence>
<keyword evidence="1" id="KW-0488">Methylation</keyword>
<evidence type="ECO:0000256" key="5">
    <source>
        <dbReference type="SAM" id="Phobius"/>
    </source>
</evidence>
<dbReference type="Pfam" id="PF00015">
    <property type="entry name" value="MCPsignal"/>
    <property type="match status" value="1"/>
</dbReference>
<reference evidence="8 9" key="1">
    <citation type="submission" date="2016-10" db="EMBL/GenBank/DDBJ databases">
        <title>Complete genome sequences of three Cupriavidus strains isolated from various Malaysian environments.</title>
        <authorList>
            <person name="Abdullah A.A.-A."/>
            <person name="Shafie N.A.H."/>
            <person name="Lau N.S."/>
        </authorList>
    </citation>
    <scope>NUCLEOTIDE SEQUENCE [LARGE SCALE GENOMIC DNA]</scope>
    <source>
        <strain evidence="8 9">USMAA1020</strain>
    </source>
</reference>
<dbReference type="PROSITE" id="PS00538">
    <property type="entry name" value="CHEMOTAXIS_TRANSDUC_1"/>
    <property type="match status" value="1"/>
</dbReference>
<organism evidence="8 9">
    <name type="scientific">Cupriavidus malaysiensis</name>
    <dbReference type="NCBI Taxonomy" id="367825"/>
    <lineage>
        <taxon>Bacteria</taxon>
        <taxon>Pseudomonadati</taxon>
        <taxon>Pseudomonadota</taxon>
        <taxon>Betaproteobacteria</taxon>
        <taxon>Burkholderiales</taxon>
        <taxon>Burkholderiaceae</taxon>
        <taxon>Cupriavidus</taxon>
    </lineage>
</organism>
<dbReference type="InterPro" id="IPR024478">
    <property type="entry name" value="HlyB_4HB_MCP"/>
</dbReference>
<evidence type="ECO:0000313" key="8">
    <source>
        <dbReference type="EMBL" id="AOZ05979.1"/>
    </source>
</evidence>
<dbReference type="InterPro" id="IPR003660">
    <property type="entry name" value="HAMP_dom"/>
</dbReference>
<dbReference type="SMART" id="SM00304">
    <property type="entry name" value="HAMP"/>
    <property type="match status" value="1"/>
</dbReference>
<keyword evidence="3" id="KW-0807">Transducer</keyword>
<evidence type="ECO:0000259" key="7">
    <source>
        <dbReference type="PROSITE" id="PS50885"/>
    </source>
</evidence>
<dbReference type="InterPro" id="IPR004090">
    <property type="entry name" value="Chemotax_Me-accpt_rcpt"/>
</dbReference>
<dbReference type="SMART" id="SM00283">
    <property type="entry name" value="MA"/>
    <property type="match status" value="1"/>
</dbReference>
<dbReference type="Proteomes" id="UP000177515">
    <property type="component" value="Chromosome 1"/>
</dbReference>
<accession>A0ABM6F3G7</accession>
<evidence type="ECO:0000313" key="9">
    <source>
        <dbReference type="Proteomes" id="UP000177515"/>
    </source>
</evidence>
<dbReference type="Pfam" id="PF00672">
    <property type="entry name" value="HAMP"/>
    <property type="match status" value="1"/>
</dbReference>
<comment type="similarity">
    <text evidence="2">Belongs to the methyl-accepting chemotaxis (MCP) protein family.</text>
</comment>
<feature type="region of interest" description="Disordered" evidence="4">
    <location>
        <begin position="523"/>
        <end position="559"/>
    </location>
</feature>
<sequence length="594" mass="62370">MNWFRNLKLAHKLLLAFVSLLALTALLGIFSILQLGMVNQASTDMATNWLPSIRAAGEIEYGLSRMRSGVLQHIISHDAATKQKYDALMGQIRDKLQKDERTYRALISSEQEKQAYEAFDKQQVAYDALMQKALELSRSDQADAAMDIMRGEGLERFNGLEAGIGEIVRINEAGANQASADSDTRYASSRAWIIGLLVGGVALGLALALWLARLVSRPLQQAVAIAQTVAGGDLGSRIEVNSRDETGQLLQALKQMNESLVRIVGEVRSGTELIGSASAEIATGNLDLSSRTEEQASSLEETAASMEQLTATVKQNAESARQANQLVLSASDVASRGGAVVARVVDTMHAIHDASQKIVDIIGVIDSIAFQTNILALNAAVEAARAGEQGRGFAVVAGEVRTLAQRSAAAAREIKGLIESSVQKVDEGSQLVGQAGDTMGEIVESVRRVTDIMGEITAATQEQTSGIEQVNQAIAQIDEVTQQNAALVEEASAASQSMQEQASKLVQTVSAFKLAGAASSAQSNAVPASSASAARATRTVRPTAPRAAPAATKPAASVPAASAAARAPATLAAPMTSRGLANAGAGAEAEWEQF</sequence>
<evidence type="ECO:0000256" key="3">
    <source>
        <dbReference type="PROSITE-ProRule" id="PRU00284"/>
    </source>
</evidence>
<dbReference type="CDD" id="cd19411">
    <property type="entry name" value="MCP2201-like_sensor"/>
    <property type="match status" value="1"/>
</dbReference>
<dbReference type="PRINTS" id="PR00260">
    <property type="entry name" value="CHEMTRNSDUCR"/>
</dbReference>
<keyword evidence="5" id="KW-1133">Transmembrane helix</keyword>
<dbReference type="Gene3D" id="1.10.287.950">
    <property type="entry name" value="Methyl-accepting chemotaxis protein"/>
    <property type="match status" value="1"/>
</dbReference>
<gene>
    <name evidence="8" type="ORF">BKK80_09155</name>
</gene>
<dbReference type="InterPro" id="IPR051310">
    <property type="entry name" value="MCP_chemotaxis"/>
</dbReference>
<name>A0ABM6F3G7_9BURK</name>
<evidence type="ECO:0000256" key="1">
    <source>
        <dbReference type="ARBA" id="ARBA00022481"/>
    </source>
</evidence>
<feature type="domain" description="HAMP" evidence="7">
    <location>
        <begin position="213"/>
        <end position="265"/>
    </location>
</feature>
<dbReference type="Gene3D" id="6.10.340.10">
    <property type="match status" value="1"/>
</dbReference>
<dbReference type="PROSITE" id="PS50885">
    <property type="entry name" value="HAMP"/>
    <property type="match status" value="1"/>
</dbReference>
<dbReference type="InterPro" id="IPR004089">
    <property type="entry name" value="MCPsignal_dom"/>
</dbReference>
<protein>
    <submittedName>
        <fullName evidence="8">Methyl-accepting chemotaxis protein</fullName>
    </submittedName>
</protein>
<keyword evidence="5" id="KW-0812">Transmembrane</keyword>